<name>A0A9Q9UMU9_9BURK</name>
<evidence type="ECO:0000313" key="2">
    <source>
        <dbReference type="EMBL" id="VWB08872.1"/>
    </source>
</evidence>
<accession>A0A9Q9UMU9</accession>
<feature type="transmembrane region" description="Helical" evidence="1">
    <location>
        <begin position="6"/>
        <end position="25"/>
    </location>
</feature>
<organism evidence="2 3">
    <name type="scientific">Burkholderia arboris</name>
    <dbReference type="NCBI Taxonomy" id="488730"/>
    <lineage>
        <taxon>Bacteria</taxon>
        <taxon>Pseudomonadati</taxon>
        <taxon>Pseudomonadota</taxon>
        <taxon>Betaproteobacteria</taxon>
        <taxon>Burkholderiales</taxon>
        <taxon>Burkholderiaceae</taxon>
        <taxon>Burkholderia</taxon>
        <taxon>Burkholderia cepacia complex</taxon>
    </lineage>
</organism>
<proteinExistence type="predicted"/>
<keyword evidence="1" id="KW-1133">Transmembrane helix</keyword>
<reference evidence="2 3" key="1">
    <citation type="submission" date="2019-09" db="EMBL/GenBank/DDBJ databases">
        <authorList>
            <person name="Depoorter E."/>
        </authorList>
    </citation>
    <scope>NUCLEOTIDE SEQUENCE [LARGE SCALE GENOMIC DNA]</scope>
    <source>
        <strain evidence="2">LMG 24066</strain>
    </source>
</reference>
<dbReference type="Proteomes" id="UP000494172">
    <property type="component" value="Unassembled WGS sequence"/>
</dbReference>
<comment type="caution">
    <text evidence="2">The sequence shown here is derived from an EMBL/GenBank/DDBJ whole genome shotgun (WGS) entry which is preliminary data.</text>
</comment>
<evidence type="ECO:0000313" key="3">
    <source>
        <dbReference type="Proteomes" id="UP000494172"/>
    </source>
</evidence>
<evidence type="ECO:0000256" key="1">
    <source>
        <dbReference type="SAM" id="Phobius"/>
    </source>
</evidence>
<protein>
    <submittedName>
        <fullName evidence="2">Uncharacterized protein</fullName>
    </submittedName>
</protein>
<sequence>MQTRALRYIGLAIVAYIGVGLTIHLNRPVYGRCDFYDRPETLDGGKKNMNGVPYRFKMCGTGGNDQDATNDNIELRVFSEEGELLARRYFSVNWHHGDSFHRPLNYEGNLVRYIDLTDESNHNKYLTIPPSKWDWLRARMPLF</sequence>
<dbReference type="RefSeq" id="WP_233464093.1">
    <property type="nucleotide sequence ID" value="NZ_CABVPX010000001.1"/>
</dbReference>
<dbReference type="EMBL" id="CABVPX010000001">
    <property type="protein sequence ID" value="VWB08872.1"/>
    <property type="molecule type" value="Genomic_DNA"/>
</dbReference>
<keyword evidence="1" id="KW-0812">Transmembrane</keyword>
<dbReference type="AlphaFoldDB" id="A0A9Q9UMU9"/>
<keyword evidence="1" id="KW-0472">Membrane</keyword>
<gene>
    <name evidence="2" type="ORF">BAR24066_00235</name>
</gene>